<reference evidence="1 2" key="1">
    <citation type="submission" date="2019-08" db="EMBL/GenBank/DDBJ databases">
        <title>Actinomadura sp. nov. CYP1-5 isolated from mountain soil.</title>
        <authorList>
            <person name="Songsumanus A."/>
            <person name="Kuncharoen N."/>
            <person name="Kudo T."/>
            <person name="Yuki M."/>
            <person name="Igarashi Y."/>
            <person name="Tanasupawat S."/>
        </authorList>
    </citation>
    <scope>NUCLEOTIDE SEQUENCE [LARGE SCALE GENOMIC DNA]</scope>
    <source>
        <strain evidence="1 2">JCM 14158</strain>
    </source>
</reference>
<evidence type="ECO:0000313" key="1">
    <source>
        <dbReference type="EMBL" id="TYB42686.1"/>
    </source>
</evidence>
<dbReference type="AlphaFoldDB" id="A0A5D0NE57"/>
<protein>
    <submittedName>
        <fullName evidence="1">Uncharacterized protein</fullName>
    </submittedName>
</protein>
<name>A0A5D0NE57_9ACTN</name>
<comment type="caution">
    <text evidence="1">The sequence shown here is derived from an EMBL/GenBank/DDBJ whole genome shotgun (WGS) entry which is preliminary data.</text>
</comment>
<gene>
    <name evidence="1" type="ORF">FXF69_28250</name>
</gene>
<dbReference type="EMBL" id="VSFG01000007">
    <property type="protein sequence ID" value="TYB42686.1"/>
    <property type="molecule type" value="Genomic_DNA"/>
</dbReference>
<evidence type="ECO:0000313" key="2">
    <source>
        <dbReference type="Proteomes" id="UP000323380"/>
    </source>
</evidence>
<dbReference type="Proteomes" id="UP000323380">
    <property type="component" value="Unassembled WGS sequence"/>
</dbReference>
<organism evidence="1 2">
    <name type="scientific">Actinomadura chibensis</name>
    <dbReference type="NCBI Taxonomy" id="392828"/>
    <lineage>
        <taxon>Bacteria</taxon>
        <taxon>Bacillati</taxon>
        <taxon>Actinomycetota</taxon>
        <taxon>Actinomycetes</taxon>
        <taxon>Streptosporangiales</taxon>
        <taxon>Thermomonosporaceae</taxon>
        <taxon>Actinomadura</taxon>
    </lineage>
</organism>
<keyword evidence="2" id="KW-1185">Reference proteome</keyword>
<proteinExistence type="predicted"/>
<dbReference type="RefSeq" id="WP_067890210.1">
    <property type="nucleotide sequence ID" value="NZ_VSFG01000007.1"/>
</dbReference>
<dbReference type="STRING" id="1220554.GCA_001552135_02704"/>
<accession>A0A5D0NE57</accession>
<sequence length="166" mass="18305">MANFTNVRIGEQHIWALRSFLLEGPEAWVRLRNEIQADDETAAGYMSLLYGAFCVALHRRFSPACTEGEIVRLVADVRITAGEDADLINAALTEDLIRRVIGAPPLKKDGVGDVQAVLYAEVFVLMYLVGEAGFDRAGLEQFIEEATAYTEKWLAARRDEAAAAKS</sequence>